<evidence type="ECO:0000313" key="1">
    <source>
        <dbReference type="EMBL" id="CAI2173859.1"/>
    </source>
</evidence>
<dbReference type="OrthoDB" id="1658288at2759"/>
<reference evidence="1" key="1">
    <citation type="submission" date="2022-08" db="EMBL/GenBank/DDBJ databases">
        <authorList>
            <person name="Kallberg Y."/>
            <person name="Tangrot J."/>
            <person name="Rosling A."/>
        </authorList>
    </citation>
    <scope>NUCLEOTIDE SEQUENCE</scope>
    <source>
        <strain evidence="1">Wild A</strain>
    </source>
</reference>
<name>A0A9W4SLJ1_9GLOM</name>
<dbReference type="AlphaFoldDB" id="A0A9W4SLJ1"/>
<proteinExistence type="predicted"/>
<evidence type="ECO:0000313" key="2">
    <source>
        <dbReference type="Proteomes" id="UP001153678"/>
    </source>
</evidence>
<accession>A0A9W4SLJ1</accession>
<gene>
    <name evidence="1" type="ORF">FWILDA_LOCUS6299</name>
</gene>
<protein>
    <submittedName>
        <fullName evidence="1">17777_t:CDS:1</fullName>
    </submittedName>
</protein>
<dbReference type="SUPFAM" id="SSF46565">
    <property type="entry name" value="Chaperone J-domain"/>
    <property type="match status" value="1"/>
</dbReference>
<dbReference type="InterPro" id="IPR036869">
    <property type="entry name" value="J_dom_sf"/>
</dbReference>
<dbReference type="EMBL" id="CAMKVN010001124">
    <property type="protein sequence ID" value="CAI2173859.1"/>
    <property type="molecule type" value="Genomic_DNA"/>
</dbReference>
<dbReference type="Gene3D" id="1.10.287.110">
    <property type="entry name" value="DnaJ domain"/>
    <property type="match status" value="1"/>
</dbReference>
<dbReference type="Proteomes" id="UP001153678">
    <property type="component" value="Unassembled WGS sequence"/>
</dbReference>
<sequence length="622" mass="72007">MEAVEKLIKELQIFLSDKVVEDFRKFFKDFDEVQPATFESYQNIVEYDSNFFKLANNFINEGLINFQESEINNINQQFIYSLLSLKMLVNEMAYVKRIDIIRDVLNSSHKTEMFFGNSKLTKEEINKRCRKLALYFHPDKTCKSNSPTFLKDEHKYLGDKLFGFVQNFKESLSNNDSENEDLAYHEKYANQLWKITIDYRNAAKGQRDNLNLLKKDDIKELSSEELERQSVNHGMIAYKEYREACKIVDKAKLLKDQVRLRGNMTLCLYVSNKLLEAQLYALSAIKLQFKYPDEVTQDDLTKAKKIFDKVRVLSTVDMLKISSDLLLKADRSLIRYQIPKEEILQVKKNAIRFKAAGIGIMVTGATLGTAVVLNACSTIVLSSAGDPIGLMFGITTIGCKQLKVPEILEKLNYIMKEALKAYDEGDHQKFIDWKHFHFSDGIAYLLILLGEVLNIGKIKIDGKTTNELKMLSKTVYAGVDDEKLDETAKMLDVRTREVRGKSRFNFKSIYNELKDFIFLKTVYSNIAKEHIDDNQDMPFQSRLEEMRNIARINLAIFDLIDGDNEEFERAIKTIKDIRDKSYDYGLIEVRLEILEDILWVISGEEISHKSVELPKITFPESI</sequence>
<comment type="caution">
    <text evidence="1">The sequence shown here is derived from an EMBL/GenBank/DDBJ whole genome shotgun (WGS) entry which is preliminary data.</text>
</comment>
<keyword evidence="2" id="KW-1185">Reference proteome</keyword>
<organism evidence="1 2">
    <name type="scientific">Funneliformis geosporum</name>
    <dbReference type="NCBI Taxonomy" id="1117311"/>
    <lineage>
        <taxon>Eukaryota</taxon>
        <taxon>Fungi</taxon>
        <taxon>Fungi incertae sedis</taxon>
        <taxon>Mucoromycota</taxon>
        <taxon>Glomeromycotina</taxon>
        <taxon>Glomeromycetes</taxon>
        <taxon>Glomerales</taxon>
        <taxon>Glomeraceae</taxon>
        <taxon>Funneliformis</taxon>
    </lineage>
</organism>